<dbReference type="SMART" id="SM00257">
    <property type="entry name" value="LysM"/>
    <property type="match status" value="1"/>
</dbReference>
<keyword evidence="4" id="KW-1185">Reference proteome</keyword>
<evidence type="ECO:0000256" key="1">
    <source>
        <dbReference type="SAM" id="MobiDB-lite"/>
    </source>
</evidence>
<evidence type="ECO:0000259" key="2">
    <source>
        <dbReference type="PROSITE" id="PS51782"/>
    </source>
</evidence>
<name>A0ABS4FR06_9BACL</name>
<dbReference type="CDD" id="cd00118">
    <property type="entry name" value="LysM"/>
    <property type="match status" value="1"/>
</dbReference>
<dbReference type="Gene3D" id="3.10.350.10">
    <property type="entry name" value="LysM domain"/>
    <property type="match status" value="1"/>
</dbReference>
<comment type="caution">
    <text evidence="3">The sequence shown here is derived from an EMBL/GenBank/DDBJ whole genome shotgun (WGS) entry which is preliminary data.</text>
</comment>
<proteinExistence type="predicted"/>
<dbReference type="RefSeq" id="WP_210088659.1">
    <property type="nucleotide sequence ID" value="NZ_JAGGKG010000006.1"/>
</dbReference>
<dbReference type="InterPro" id="IPR048862">
    <property type="entry name" value="SPOCS_spoVID_N"/>
</dbReference>
<dbReference type="SUPFAM" id="SSF54106">
    <property type="entry name" value="LysM domain"/>
    <property type="match status" value="1"/>
</dbReference>
<feature type="region of interest" description="Disordered" evidence="1">
    <location>
        <begin position="282"/>
        <end position="301"/>
    </location>
</feature>
<dbReference type="InterPro" id="IPR018392">
    <property type="entry name" value="LysM"/>
</dbReference>
<dbReference type="EMBL" id="JAGGKG010000006">
    <property type="protein sequence ID" value="MBP1905019.1"/>
    <property type="molecule type" value="Genomic_DNA"/>
</dbReference>
<sequence>MVDQSYGLRFDIYERIHLGDDVIGIDELEEIELYPKVQVIPGEEYASLRGHLLLTGVYRGGGESQQLEHYIPVEITIPLSRVNDLEEIAVEIENFDVDLLNSRSLNVTGVLLLQGIETNVSSTGEEWRDQEFTAEHELPHSEQREPYPGVEEANSIPYAADEQQGAWVPEQLSTVSGQTFDVNADEIKPLESLEASSFPVAEVVAEPIPVAESHISSYQPAETSEQLTWNDALMSSGDKSEEAQEVAVEAPIEAVSAWTEDSFSPPEEELPVAQLLDASQLEEGQEATLSSTEHQEHEDKPEMKIALGSKKSNDQNGLSSFSISNLLPKHRHIVENNEVEQEEVEVELVAEEEDIGNRPSWKNLFIRQEAEEQAPFRKMKLVIVQREETLNEIAERYHLSSRELQLYNRLEEQNLAEGQVLYIP</sequence>
<dbReference type="InterPro" id="IPR036779">
    <property type="entry name" value="LysM_dom_sf"/>
</dbReference>
<dbReference type="Proteomes" id="UP001519272">
    <property type="component" value="Unassembled WGS sequence"/>
</dbReference>
<organism evidence="3 4">
    <name type="scientific">Paenibacillus turicensis</name>
    <dbReference type="NCBI Taxonomy" id="160487"/>
    <lineage>
        <taxon>Bacteria</taxon>
        <taxon>Bacillati</taxon>
        <taxon>Bacillota</taxon>
        <taxon>Bacilli</taxon>
        <taxon>Bacillales</taxon>
        <taxon>Paenibacillaceae</taxon>
        <taxon>Paenibacillus</taxon>
    </lineage>
</organism>
<dbReference type="PROSITE" id="PS51782">
    <property type="entry name" value="LYSM"/>
    <property type="match status" value="1"/>
</dbReference>
<protein>
    <submittedName>
        <fullName evidence="3">Stage VI sporulation protein D</fullName>
    </submittedName>
</protein>
<gene>
    <name evidence="3" type="ORF">J2Z32_001644</name>
</gene>
<dbReference type="Pfam" id="PF20918">
    <property type="entry name" value="SPOCS_spoVID-N"/>
    <property type="match status" value="1"/>
</dbReference>
<reference evidence="3 4" key="1">
    <citation type="submission" date="2021-03" db="EMBL/GenBank/DDBJ databases">
        <title>Genomic Encyclopedia of Type Strains, Phase IV (KMG-IV): sequencing the most valuable type-strain genomes for metagenomic binning, comparative biology and taxonomic classification.</title>
        <authorList>
            <person name="Goeker M."/>
        </authorList>
    </citation>
    <scope>NUCLEOTIDE SEQUENCE [LARGE SCALE GENOMIC DNA]</scope>
    <source>
        <strain evidence="3 4">DSM 14349</strain>
    </source>
</reference>
<accession>A0ABS4FR06</accession>
<dbReference type="Pfam" id="PF01476">
    <property type="entry name" value="LysM"/>
    <property type="match status" value="1"/>
</dbReference>
<evidence type="ECO:0000313" key="4">
    <source>
        <dbReference type="Proteomes" id="UP001519272"/>
    </source>
</evidence>
<evidence type="ECO:0000313" key="3">
    <source>
        <dbReference type="EMBL" id="MBP1905019.1"/>
    </source>
</evidence>
<feature type="domain" description="LysM" evidence="2">
    <location>
        <begin position="380"/>
        <end position="423"/>
    </location>
</feature>